<protein>
    <submittedName>
        <fullName evidence="6">Basic amino acid/polyamine antiporter, APA family</fullName>
    </submittedName>
</protein>
<dbReference type="GO" id="GO:0015171">
    <property type="term" value="F:amino acid transmembrane transporter activity"/>
    <property type="evidence" value="ECO:0007669"/>
    <property type="project" value="TreeGrafter"/>
</dbReference>
<evidence type="ECO:0000256" key="4">
    <source>
        <dbReference type="ARBA" id="ARBA00023136"/>
    </source>
</evidence>
<sequence>MSNTLSSMMRKKPIQPERTQLEPTIGLFQLTMLGVGATIGTGIFVVLNDVVPQAGPAVIFAFILAAITAALTALSYAEMASCIPASGSSYSYAYATLGEYLAYLVAWCLLLEYGVSAAAIAVGSGEYLNKFLEITLGFKFPDSLSNVPAAGGVVNLPSMVIVALCCVLLLRGSKESTVVNTIMVVVKLFILCMFIGIAITAFNSDNMQPFAPHGYTGVWLATATVFFSFIGIDAISTAGEEVKNPKRNLPLAIILALCIVTGFYILISLTAIGAQPAAEFEGQKAGLAQILQNVTGATWPATIFALGAVISTFSVILIVLYGQTRILYAMGRDGMIPSFFERISPIKNAPTNNILLVCIIVMLAAGFTPADVLFDLTSIGTLVAFSAVSIGVIILRNTHPELPRSFKVPFYPATPLLAIGFCVYVLSGLPPVTFFYFAIWIGIATTTYFVFSIRHSRLNPVNMPEVVRYPVEKH</sequence>
<reference evidence="7" key="1">
    <citation type="submission" date="2017-02" db="EMBL/GenBank/DDBJ databases">
        <authorList>
            <person name="Varghese N."/>
            <person name="Submissions S."/>
        </authorList>
    </citation>
    <scope>NUCLEOTIDE SEQUENCE [LARGE SCALE GENOMIC DNA]</scope>
    <source>
        <strain evidence="7">ATCC 49788</strain>
    </source>
</reference>
<feature type="transmembrane region" description="Helical" evidence="5">
    <location>
        <begin position="182"/>
        <end position="202"/>
    </location>
</feature>
<feature type="transmembrane region" description="Helical" evidence="5">
    <location>
        <begin position="301"/>
        <end position="322"/>
    </location>
</feature>
<evidence type="ECO:0000256" key="3">
    <source>
        <dbReference type="ARBA" id="ARBA00022989"/>
    </source>
</evidence>
<comment type="subcellular location">
    <subcellularLocation>
        <location evidence="1">Membrane</location>
        <topology evidence="1">Multi-pass membrane protein</topology>
    </subcellularLocation>
</comment>
<keyword evidence="3 5" id="KW-1133">Transmembrane helix</keyword>
<feature type="transmembrane region" description="Helical" evidence="5">
    <location>
        <begin position="408"/>
        <end position="427"/>
    </location>
</feature>
<evidence type="ECO:0000256" key="1">
    <source>
        <dbReference type="ARBA" id="ARBA00004141"/>
    </source>
</evidence>
<keyword evidence="2 5" id="KW-0812">Transmembrane</keyword>
<dbReference type="Proteomes" id="UP000190460">
    <property type="component" value="Unassembled WGS sequence"/>
</dbReference>
<dbReference type="OrthoDB" id="9762947at2"/>
<feature type="transmembrane region" description="Helical" evidence="5">
    <location>
        <begin position="433"/>
        <end position="453"/>
    </location>
</feature>
<feature type="transmembrane region" description="Helical" evidence="5">
    <location>
        <begin position="59"/>
        <end position="79"/>
    </location>
</feature>
<dbReference type="GO" id="GO:0016020">
    <property type="term" value="C:membrane"/>
    <property type="evidence" value="ECO:0007669"/>
    <property type="project" value="UniProtKB-SubCell"/>
</dbReference>
<organism evidence="6 7">
    <name type="scientific">Thiothrix eikelboomii</name>
    <dbReference type="NCBI Taxonomy" id="92487"/>
    <lineage>
        <taxon>Bacteria</taxon>
        <taxon>Pseudomonadati</taxon>
        <taxon>Pseudomonadota</taxon>
        <taxon>Gammaproteobacteria</taxon>
        <taxon>Thiotrichales</taxon>
        <taxon>Thiotrichaceae</taxon>
        <taxon>Thiothrix</taxon>
    </lineage>
</organism>
<dbReference type="Gene3D" id="1.20.1740.10">
    <property type="entry name" value="Amino acid/polyamine transporter I"/>
    <property type="match status" value="1"/>
</dbReference>
<dbReference type="EMBL" id="FUYB01000024">
    <property type="protein sequence ID" value="SKA93470.1"/>
    <property type="molecule type" value="Genomic_DNA"/>
</dbReference>
<dbReference type="InterPro" id="IPR002293">
    <property type="entry name" value="AA/rel_permease1"/>
</dbReference>
<feature type="transmembrane region" description="Helical" evidence="5">
    <location>
        <begin position="214"/>
        <end position="236"/>
    </location>
</feature>
<dbReference type="PIRSF" id="PIRSF006060">
    <property type="entry name" value="AA_transporter"/>
    <property type="match status" value="1"/>
</dbReference>
<name>A0A1T4XVB0_9GAMM</name>
<dbReference type="RefSeq" id="WP_078923953.1">
    <property type="nucleotide sequence ID" value="NZ_FUYB01000024.1"/>
</dbReference>
<feature type="transmembrane region" description="Helical" evidence="5">
    <location>
        <begin position="21"/>
        <end position="47"/>
    </location>
</feature>
<evidence type="ECO:0000313" key="6">
    <source>
        <dbReference type="EMBL" id="SKA93470.1"/>
    </source>
</evidence>
<keyword evidence="7" id="KW-1185">Reference proteome</keyword>
<feature type="transmembrane region" description="Helical" evidence="5">
    <location>
        <begin position="376"/>
        <end position="396"/>
    </location>
</feature>
<evidence type="ECO:0000256" key="5">
    <source>
        <dbReference type="SAM" id="Phobius"/>
    </source>
</evidence>
<accession>A0A1T4XVB0</accession>
<dbReference type="PANTHER" id="PTHR43243:SF24">
    <property type="entry name" value="CATIONIC AMINO ACID TRANSPORT INTEGRAL MEMBRANE PROTEIN ROCE-RELATED"/>
    <property type="match status" value="1"/>
</dbReference>
<dbReference type="STRING" id="92487.SAMN02745130_03514"/>
<feature type="transmembrane region" description="Helical" evidence="5">
    <location>
        <begin position="352"/>
        <end position="370"/>
    </location>
</feature>
<proteinExistence type="predicted"/>
<feature type="transmembrane region" description="Helical" evidence="5">
    <location>
        <begin position="248"/>
        <end position="267"/>
    </location>
</feature>
<dbReference type="Pfam" id="PF13520">
    <property type="entry name" value="AA_permease_2"/>
    <property type="match status" value="1"/>
</dbReference>
<dbReference type="PANTHER" id="PTHR43243">
    <property type="entry name" value="INNER MEMBRANE TRANSPORTER YGJI-RELATED"/>
    <property type="match status" value="1"/>
</dbReference>
<keyword evidence="4 5" id="KW-0472">Membrane</keyword>
<evidence type="ECO:0000256" key="2">
    <source>
        <dbReference type="ARBA" id="ARBA00022692"/>
    </source>
</evidence>
<gene>
    <name evidence="6" type="ORF">SAMN02745130_03514</name>
</gene>
<dbReference type="AlphaFoldDB" id="A0A1T4XVB0"/>
<feature type="transmembrane region" description="Helical" evidence="5">
    <location>
        <begin position="149"/>
        <end position="170"/>
    </location>
</feature>
<evidence type="ECO:0000313" key="7">
    <source>
        <dbReference type="Proteomes" id="UP000190460"/>
    </source>
</evidence>
<feature type="transmembrane region" description="Helical" evidence="5">
    <location>
        <begin position="100"/>
        <end position="122"/>
    </location>
</feature>